<dbReference type="AlphaFoldDB" id="A0A368G2T5"/>
<sequence length="171" mass="19036">MLTAMAAMIFSQPVEKRQVRIGVVPIFDGRVTNEPITFTFTTAPPSPGPTAFPVKIENARVLPTLSPVDHKESLVQTNYHAFNEKWQYTPPQTAKTTQTFSTPMYNQAQYYVGRQRIQLETGQTVQTKLANGHQSKQMTGEVVPVPVNKPRLLVESLVSMLGEAADPVMTY</sequence>
<dbReference type="EMBL" id="JOJR01000378">
    <property type="protein sequence ID" value="RCN38746.1"/>
    <property type="molecule type" value="Genomic_DNA"/>
</dbReference>
<evidence type="ECO:0000313" key="1">
    <source>
        <dbReference type="EMBL" id="RCN38746.1"/>
    </source>
</evidence>
<dbReference type="Proteomes" id="UP000252519">
    <property type="component" value="Unassembled WGS sequence"/>
</dbReference>
<proteinExistence type="predicted"/>
<name>A0A368G2T5_ANCCA</name>
<keyword evidence="2" id="KW-1185">Reference proteome</keyword>
<accession>A0A368G2T5</accession>
<dbReference type="OrthoDB" id="5873791at2759"/>
<reference evidence="1 2" key="1">
    <citation type="submission" date="2014-10" db="EMBL/GenBank/DDBJ databases">
        <title>Draft genome of the hookworm Ancylostoma caninum.</title>
        <authorList>
            <person name="Mitreva M."/>
        </authorList>
    </citation>
    <scope>NUCLEOTIDE SEQUENCE [LARGE SCALE GENOMIC DNA]</scope>
    <source>
        <strain evidence="1 2">Baltimore</strain>
    </source>
</reference>
<gene>
    <name evidence="1" type="ORF">ANCCAN_15340</name>
</gene>
<protein>
    <submittedName>
        <fullName evidence="1">Uncharacterized protein</fullName>
    </submittedName>
</protein>
<organism evidence="1 2">
    <name type="scientific">Ancylostoma caninum</name>
    <name type="common">Dog hookworm</name>
    <dbReference type="NCBI Taxonomy" id="29170"/>
    <lineage>
        <taxon>Eukaryota</taxon>
        <taxon>Metazoa</taxon>
        <taxon>Ecdysozoa</taxon>
        <taxon>Nematoda</taxon>
        <taxon>Chromadorea</taxon>
        <taxon>Rhabditida</taxon>
        <taxon>Rhabditina</taxon>
        <taxon>Rhabditomorpha</taxon>
        <taxon>Strongyloidea</taxon>
        <taxon>Ancylostomatidae</taxon>
        <taxon>Ancylostomatinae</taxon>
        <taxon>Ancylostoma</taxon>
    </lineage>
</organism>
<comment type="caution">
    <text evidence="1">The sequence shown here is derived from an EMBL/GenBank/DDBJ whole genome shotgun (WGS) entry which is preliminary data.</text>
</comment>
<evidence type="ECO:0000313" key="2">
    <source>
        <dbReference type="Proteomes" id="UP000252519"/>
    </source>
</evidence>